<proteinExistence type="predicted"/>
<sequence>MLAVAKFHTLQLPMKSSRTHLLPGHDDRCTYACDTTIRPNTPQSAALLQQQLVTTLADQLTFGHWMWMCPGRFLTTNELKAVARHALVNCTLEVRHKGAHPKNIFRDLVIYLDVYAYVMLTKSAIDLRVRIEKY</sequence>
<protein>
    <recommendedName>
        <fullName evidence="3">Cytochrome P450</fullName>
    </recommendedName>
</protein>
<accession>A0A9P3LMF0</accession>
<keyword evidence="2" id="KW-1185">Reference proteome</keyword>
<comment type="caution">
    <text evidence="1">The sequence shown here is derived from an EMBL/GenBank/DDBJ whole genome shotgun (WGS) entry which is preliminary data.</text>
</comment>
<dbReference type="Proteomes" id="UP000703269">
    <property type="component" value="Unassembled WGS sequence"/>
</dbReference>
<evidence type="ECO:0000313" key="1">
    <source>
        <dbReference type="EMBL" id="GJF00497.1"/>
    </source>
</evidence>
<name>A0A9P3LMF0_9APHY</name>
<dbReference type="EMBL" id="BPQB01000159">
    <property type="protein sequence ID" value="GJF00497.1"/>
    <property type="molecule type" value="Genomic_DNA"/>
</dbReference>
<reference evidence="1 2" key="1">
    <citation type="submission" date="2021-08" db="EMBL/GenBank/DDBJ databases">
        <title>Draft Genome Sequence of Phanerochaete sordida strain YK-624.</title>
        <authorList>
            <person name="Mori T."/>
            <person name="Dohra H."/>
            <person name="Suzuki T."/>
            <person name="Kawagishi H."/>
            <person name="Hirai H."/>
        </authorList>
    </citation>
    <scope>NUCLEOTIDE SEQUENCE [LARGE SCALE GENOMIC DNA]</scope>
    <source>
        <strain evidence="1 2">YK-624</strain>
    </source>
</reference>
<organism evidence="1 2">
    <name type="scientific">Phanerochaete sordida</name>
    <dbReference type="NCBI Taxonomy" id="48140"/>
    <lineage>
        <taxon>Eukaryota</taxon>
        <taxon>Fungi</taxon>
        <taxon>Dikarya</taxon>
        <taxon>Basidiomycota</taxon>
        <taxon>Agaricomycotina</taxon>
        <taxon>Agaricomycetes</taxon>
        <taxon>Polyporales</taxon>
        <taxon>Phanerochaetaceae</taxon>
        <taxon>Phanerochaete</taxon>
    </lineage>
</organism>
<evidence type="ECO:0008006" key="3">
    <source>
        <dbReference type="Google" id="ProtNLM"/>
    </source>
</evidence>
<evidence type="ECO:0000313" key="2">
    <source>
        <dbReference type="Proteomes" id="UP000703269"/>
    </source>
</evidence>
<gene>
    <name evidence="1" type="ORF">PsYK624_167860</name>
</gene>
<dbReference type="AlphaFoldDB" id="A0A9P3LMF0"/>